<dbReference type="GO" id="GO:0016197">
    <property type="term" value="P:endosomal transport"/>
    <property type="evidence" value="ECO:0007669"/>
    <property type="project" value="TreeGrafter"/>
</dbReference>
<proteinExistence type="predicted"/>
<sequence length="221" mass="24687">MGSHKGSRLQRAVGWGTPREQCRVCAAPVATERHLNWTGVLVEPNRCGRCYLPLNRPRSRHFWGGICPSQRHIQVPNTFTLACRSTTASPEKSDACMKSRSTTGSRVPCQPISDILASMGVSSLDFLSLDVQTDDLMALRSIDFGALNISTLLVECFSPACERHLQEHGYATLKLTRVEDGLRSYFGDVLAWKPEAWAQTICTANASKMRRDHHISFRRRA</sequence>
<organism evidence="2">
    <name type="scientific">Prymnesium polylepis</name>
    <dbReference type="NCBI Taxonomy" id="72548"/>
    <lineage>
        <taxon>Eukaryota</taxon>
        <taxon>Haptista</taxon>
        <taxon>Haptophyta</taxon>
        <taxon>Prymnesiophyceae</taxon>
        <taxon>Prymnesiales</taxon>
        <taxon>Prymnesiaceae</taxon>
        <taxon>Prymnesium</taxon>
    </lineage>
</organism>
<dbReference type="GO" id="GO:0006888">
    <property type="term" value="P:endoplasmic reticulum to Golgi vesicle-mediated transport"/>
    <property type="evidence" value="ECO:0007669"/>
    <property type="project" value="TreeGrafter"/>
</dbReference>
<protein>
    <recommendedName>
        <fullName evidence="1">Methyltransferase FkbM domain-containing protein</fullName>
    </recommendedName>
</protein>
<dbReference type="GO" id="GO:0005794">
    <property type="term" value="C:Golgi apparatus"/>
    <property type="evidence" value="ECO:0007669"/>
    <property type="project" value="TreeGrafter"/>
</dbReference>
<dbReference type="GO" id="GO:0005886">
    <property type="term" value="C:plasma membrane"/>
    <property type="evidence" value="ECO:0007669"/>
    <property type="project" value="TreeGrafter"/>
</dbReference>
<accession>A0A7S4JBJ2</accession>
<dbReference type="AlphaFoldDB" id="A0A7S4JBJ2"/>
<dbReference type="Pfam" id="PF05050">
    <property type="entry name" value="Methyltransf_21"/>
    <property type="match status" value="1"/>
</dbReference>
<dbReference type="InterPro" id="IPR006342">
    <property type="entry name" value="FkbM_mtfrase"/>
</dbReference>
<name>A0A7S4JBJ2_9EUKA</name>
<dbReference type="PANTHER" id="PTHR34009">
    <property type="entry name" value="PROTEIN STAR"/>
    <property type="match status" value="1"/>
</dbReference>
<dbReference type="GO" id="GO:0005789">
    <property type="term" value="C:endoplasmic reticulum membrane"/>
    <property type="evidence" value="ECO:0007669"/>
    <property type="project" value="TreeGrafter"/>
</dbReference>
<feature type="domain" description="Methyltransferase FkbM" evidence="1">
    <location>
        <begin position="31"/>
        <end position="159"/>
    </location>
</feature>
<dbReference type="InterPro" id="IPR053202">
    <property type="entry name" value="EGF_Rcpt_Signaling_Reg"/>
</dbReference>
<evidence type="ECO:0000313" key="2">
    <source>
        <dbReference type="EMBL" id="CAE2258497.1"/>
    </source>
</evidence>
<evidence type="ECO:0000259" key="1">
    <source>
        <dbReference type="Pfam" id="PF05050"/>
    </source>
</evidence>
<dbReference type="PANTHER" id="PTHR34009:SF2">
    <property type="entry name" value="PROTEIN STAR"/>
    <property type="match status" value="1"/>
</dbReference>
<dbReference type="EMBL" id="HBKO01035177">
    <property type="protein sequence ID" value="CAE2258497.1"/>
    <property type="molecule type" value="Transcribed_RNA"/>
</dbReference>
<dbReference type="GO" id="GO:0031902">
    <property type="term" value="C:late endosome membrane"/>
    <property type="evidence" value="ECO:0007669"/>
    <property type="project" value="TreeGrafter"/>
</dbReference>
<reference evidence="2" key="1">
    <citation type="submission" date="2021-01" db="EMBL/GenBank/DDBJ databases">
        <authorList>
            <person name="Corre E."/>
            <person name="Pelletier E."/>
            <person name="Niang G."/>
            <person name="Scheremetjew M."/>
            <person name="Finn R."/>
            <person name="Kale V."/>
            <person name="Holt S."/>
            <person name="Cochrane G."/>
            <person name="Meng A."/>
            <person name="Brown T."/>
            <person name="Cohen L."/>
        </authorList>
    </citation>
    <scope>NUCLEOTIDE SEQUENCE</scope>
    <source>
        <strain evidence="2">UIO037</strain>
    </source>
</reference>
<gene>
    <name evidence="2" type="ORF">CPOL0286_LOCUS16009</name>
</gene>